<evidence type="ECO:0000256" key="2">
    <source>
        <dbReference type="SAM" id="SignalP"/>
    </source>
</evidence>
<dbReference type="Proteomes" id="UP000319949">
    <property type="component" value="Unassembled WGS sequence"/>
</dbReference>
<evidence type="ECO:0000256" key="1">
    <source>
        <dbReference type="SAM" id="MobiDB-lite"/>
    </source>
</evidence>
<protein>
    <recommendedName>
        <fullName evidence="5">DUF2946 family protein</fullName>
    </recommendedName>
</protein>
<dbReference type="EMBL" id="VITK01000006">
    <property type="protein sequence ID" value="TWA97239.1"/>
    <property type="molecule type" value="Genomic_DNA"/>
</dbReference>
<name>A0A560DJF3_9BRAD</name>
<dbReference type="AlphaFoldDB" id="A0A560DJF3"/>
<keyword evidence="4" id="KW-1185">Reference proteome</keyword>
<comment type="caution">
    <text evidence="3">The sequence shown here is derived from an EMBL/GenBank/DDBJ whole genome shotgun (WGS) entry which is preliminary data.</text>
</comment>
<evidence type="ECO:0000313" key="3">
    <source>
        <dbReference type="EMBL" id="TWA97239.1"/>
    </source>
</evidence>
<reference evidence="3 4" key="1">
    <citation type="submission" date="2019-06" db="EMBL/GenBank/DDBJ databases">
        <title>Genomic Encyclopedia of Type Strains, Phase IV (KMG-V): Genome sequencing to study the core and pangenomes of soil and plant-associated prokaryotes.</title>
        <authorList>
            <person name="Whitman W."/>
        </authorList>
    </citation>
    <scope>NUCLEOTIDE SEQUENCE [LARGE SCALE GENOMIC DNA]</scope>
    <source>
        <strain evidence="3 4">BR 510</strain>
    </source>
</reference>
<evidence type="ECO:0008006" key="5">
    <source>
        <dbReference type="Google" id="ProtNLM"/>
    </source>
</evidence>
<keyword evidence="2" id="KW-0732">Signal</keyword>
<accession>A0A560DJF3</accession>
<organism evidence="3 4">
    <name type="scientific">Bradyrhizobium stylosanthis</name>
    <dbReference type="NCBI Taxonomy" id="1803665"/>
    <lineage>
        <taxon>Bacteria</taxon>
        <taxon>Pseudomonadati</taxon>
        <taxon>Pseudomonadota</taxon>
        <taxon>Alphaproteobacteria</taxon>
        <taxon>Hyphomicrobiales</taxon>
        <taxon>Nitrobacteraceae</taxon>
        <taxon>Bradyrhizobium</taxon>
    </lineage>
</organism>
<proteinExistence type="predicted"/>
<gene>
    <name evidence="3" type="ORF">FBZ96_106291</name>
</gene>
<feature type="chain" id="PRO_5021883010" description="DUF2946 family protein" evidence="2">
    <location>
        <begin position="34"/>
        <end position="127"/>
    </location>
</feature>
<evidence type="ECO:0000313" key="4">
    <source>
        <dbReference type="Proteomes" id="UP000319949"/>
    </source>
</evidence>
<feature type="region of interest" description="Disordered" evidence="1">
    <location>
        <begin position="105"/>
        <end position="127"/>
    </location>
</feature>
<feature type="signal peptide" evidence="2">
    <location>
        <begin position="1"/>
        <end position="33"/>
    </location>
</feature>
<dbReference type="STRING" id="1803665.GCA_001641335_00978"/>
<sequence length="127" mass="13195">MQQERMRLKRFAHAVVMLLVAAGLMLAPLAAPASAMPAAGSHVSVSAMSGDTQAMSDDMPCCPGESKNCVSCPFIALCMLSLSLPAPSGASSAMLRPLQMRPLTLGNDRLHDGLGATPPDHPPRSKA</sequence>